<gene>
    <name evidence="1" type="ORF">AC579_407</name>
</gene>
<dbReference type="SUPFAM" id="SSF56112">
    <property type="entry name" value="Protein kinase-like (PK-like)"/>
    <property type="match status" value="1"/>
</dbReference>
<sequence length="211" mass="24448">MSLRHLIPYYDEIEDRELAADSSTTTTTPCRFWTRRHECTRGRYLFNEKQRLRERHIDFNVQELARTACGVVKKPRNELVAIEKLAEGGFNRMLQVRSSDEEILVRLPFRLEAPLPCSMASEAATVSFLWQGGLPVPKILGVSVTAVNPVGIEYILLEKLPERPLGEHWFSLDNRIHREGHETDRRSREEAYLHRAASFGKPLLRERPSKR</sequence>
<organism evidence="1 2">
    <name type="scientific">Pseudocercospora musae</name>
    <dbReference type="NCBI Taxonomy" id="113226"/>
    <lineage>
        <taxon>Eukaryota</taxon>
        <taxon>Fungi</taxon>
        <taxon>Dikarya</taxon>
        <taxon>Ascomycota</taxon>
        <taxon>Pezizomycotina</taxon>
        <taxon>Dothideomycetes</taxon>
        <taxon>Dothideomycetidae</taxon>
        <taxon>Mycosphaerellales</taxon>
        <taxon>Mycosphaerellaceae</taxon>
        <taxon>Pseudocercospora</taxon>
    </lineage>
</organism>
<keyword evidence="2" id="KW-1185">Reference proteome</keyword>
<dbReference type="EMBL" id="LFZO01000909">
    <property type="protein sequence ID" value="KXS95162.1"/>
    <property type="molecule type" value="Genomic_DNA"/>
</dbReference>
<protein>
    <recommendedName>
        <fullName evidence="3">Aminoglycoside phosphotransferase domain-containing protein</fullName>
    </recommendedName>
</protein>
<dbReference type="GO" id="GO:0005739">
    <property type="term" value="C:mitochondrion"/>
    <property type="evidence" value="ECO:0007669"/>
    <property type="project" value="TreeGrafter"/>
</dbReference>
<evidence type="ECO:0000313" key="2">
    <source>
        <dbReference type="Proteomes" id="UP000073492"/>
    </source>
</evidence>
<dbReference type="InterPro" id="IPR011009">
    <property type="entry name" value="Kinase-like_dom_sf"/>
</dbReference>
<proteinExistence type="predicted"/>
<dbReference type="PANTHER" id="PTHR36091">
    <property type="entry name" value="ALTERED INHERITANCE OF MITOCHONDRIA PROTEIN 9, MITOCHONDRIAL"/>
    <property type="match status" value="1"/>
</dbReference>
<dbReference type="OrthoDB" id="10003767at2759"/>
<name>A0A139GY85_9PEZI</name>
<dbReference type="PANTHER" id="PTHR36091:SF2">
    <property type="entry name" value="AMINOGLYCOSIDE PHOSPHOTRANSFERASE DOMAIN-CONTAINING PROTEIN"/>
    <property type="match status" value="1"/>
</dbReference>
<accession>A0A139GY85</accession>
<evidence type="ECO:0000313" key="1">
    <source>
        <dbReference type="EMBL" id="KXS95163.1"/>
    </source>
</evidence>
<dbReference type="InterPro" id="IPR051035">
    <property type="entry name" value="Mito_inheritance_9"/>
</dbReference>
<dbReference type="EMBL" id="LFZO01000909">
    <property type="protein sequence ID" value="KXS95163.1"/>
    <property type="molecule type" value="Genomic_DNA"/>
</dbReference>
<reference evidence="1 2" key="1">
    <citation type="submission" date="2015-07" db="EMBL/GenBank/DDBJ databases">
        <title>Comparative genomics of the Sigatoka disease complex on banana suggests a link between parallel evolutionary changes in Pseudocercospora fijiensis and Pseudocercospora eumusae and increased virulence on the banana host.</title>
        <authorList>
            <person name="Chang T.-C."/>
            <person name="Salvucci A."/>
            <person name="Crous P.W."/>
            <person name="Stergiopoulos I."/>
        </authorList>
    </citation>
    <scope>NUCLEOTIDE SEQUENCE [LARGE SCALE GENOMIC DNA]</scope>
    <source>
        <strain evidence="1 2">CBS 116634</strain>
    </source>
</reference>
<dbReference type="AlphaFoldDB" id="A0A139GY85"/>
<evidence type="ECO:0008006" key="3">
    <source>
        <dbReference type="Google" id="ProtNLM"/>
    </source>
</evidence>
<dbReference type="EMBL" id="LFZO01000909">
    <property type="protein sequence ID" value="KXS95161.1"/>
    <property type="molecule type" value="Genomic_DNA"/>
</dbReference>
<comment type="caution">
    <text evidence="1">The sequence shown here is derived from an EMBL/GenBank/DDBJ whole genome shotgun (WGS) entry which is preliminary data.</text>
</comment>
<dbReference type="Proteomes" id="UP000073492">
    <property type="component" value="Unassembled WGS sequence"/>
</dbReference>